<name>A0ACB7P5I2_9PEZI</name>
<comment type="caution">
    <text evidence="1">The sequence shown here is derived from an EMBL/GenBank/DDBJ whole genome shotgun (WGS) entry which is preliminary data.</text>
</comment>
<sequence>MMLLSNEAVDTLSDVDLAEQIGHLREARGGTLRVIEVSDSYFSKLYYKDVEDITSAMRKAETLAVTAPTIKRIVRQGRGFEVIQTRIHGHDLMAIWDSIGLLSTVWLAFQLRGMLVQTVLDPSSDLPVLAIVSARAIIRLPGILFHIARDHMATSMLDDVPRFAHVAIESLGPEDFETASVRSIRSAAPSYTSDAPSYHSTNPHPDPLPAYSPPARSTPAASTSTTTAATPAAPAPRNNSVSSLLDLEPTPSSSSSTTTTASSNAPRRYGLPPVPTGPPRHQSDIPSLARFRTPAWSPASGGAHANPTARIYQNVALRRASASGSSSGSGSAAGASASAAAAATANLDGLMRRVMLERIEEEEERRNRVRPLEDPYLVGEDAAARARAERMARESVRGGGDEVLIREDRRWDWFLAQMKDREEREHSWKRFRRDLERRNNSRLPFRIGARF</sequence>
<protein>
    <submittedName>
        <fullName evidence="1">Uncharacterized protein</fullName>
    </submittedName>
</protein>
<reference evidence="1 2" key="1">
    <citation type="journal article" date="2021" name="Nat. Commun.">
        <title>Genetic determinants of endophytism in the Arabidopsis root mycobiome.</title>
        <authorList>
            <person name="Mesny F."/>
            <person name="Miyauchi S."/>
            <person name="Thiergart T."/>
            <person name="Pickel B."/>
            <person name="Atanasova L."/>
            <person name="Karlsson M."/>
            <person name="Huettel B."/>
            <person name="Barry K.W."/>
            <person name="Haridas S."/>
            <person name="Chen C."/>
            <person name="Bauer D."/>
            <person name="Andreopoulos W."/>
            <person name="Pangilinan J."/>
            <person name="LaButti K."/>
            <person name="Riley R."/>
            <person name="Lipzen A."/>
            <person name="Clum A."/>
            <person name="Drula E."/>
            <person name="Henrissat B."/>
            <person name="Kohler A."/>
            <person name="Grigoriev I.V."/>
            <person name="Martin F.M."/>
            <person name="Hacquard S."/>
        </authorList>
    </citation>
    <scope>NUCLEOTIDE SEQUENCE [LARGE SCALE GENOMIC DNA]</scope>
    <source>
        <strain evidence="1 2">MPI-SDFR-AT-0079</strain>
    </source>
</reference>
<proteinExistence type="predicted"/>
<evidence type="ECO:0000313" key="2">
    <source>
        <dbReference type="Proteomes" id="UP000724584"/>
    </source>
</evidence>
<dbReference type="EMBL" id="JAGIZQ010000005">
    <property type="protein sequence ID" value="KAH6628459.1"/>
    <property type="molecule type" value="Genomic_DNA"/>
</dbReference>
<gene>
    <name evidence="1" type="ORF">F5144DRAFT_631601</name>
</gene>
<organism evidence="1 2">
    <name type="scientific">Chaetomium tenue</name>
    <dbReference type="NCBI Taxonomy" id="1854479"/>
    <lineage>
        <taxon>Eukaryota</taxon>
        <taxon>Fungi</taxon>
        <taxon>Dikarya</taxon>
        <taxon>Ascomycota</taxon>
        <taxon>Pezizomycotina</taxon>
        <taxon>Sordariomycetes</taxon>
        <taxon>Sordariomycetidae</taxon>
        <taxon>Sordariales</taxon>
        <taxon>Chaetomiaceae</taxon>
        <taxon>Chaetomium</taxon>
    </lineage>
</organism>
<keyword evidence="2" id="KW-1185">Reference proteome</keyword>
<evidence type="ECO:0000313" key="1">
    <source>
        <dbReference type="EMBL" id="KAH6628459.1"/>
    </source>
</evidence>
<accession>A0ACB7P5I2</accession>
<dbReference type="Proteomes" id="UP000724584">
    <property type="component" value="Unassembled WGS sequence"/>
</dbReference>